<feature type="chain" id="PRO_5002651204" description="Wall-associated receptor kinase galacturonan-binding domain-containing protein" evidence="3">
    <location>
        <begin position="19"/>
        <end position="307"/>
    </location>
</feature>
<accession>A2ZP09</accession>
<organism evidence="5">
    <name type="scientific">Oryza sativa subsp. japonica</name>
    <name type="common">Rice</name>
    <dbReference type="NCBI Taxonomy" id="39947"/>
    <lineage>
        <taxon>Eukaryota</taxon>
        <taxon>Viridiplantae</taxon>
        <taxon>Streptophyta</taxon>
        <taxon>Embryophyta</taxon>
        <taxon>Tracheophyta</taxon>
        <taxon>Spermatophyta</taxon>
        <taxon>Magnoliopsida</taxon>
        <taxon>Liliopsida</taxon>
        <taxon>Poales</taxon>
        <taxon>Poaceae</taxon>
        <taxon>BOP clade</taxon>
        <taxon>Oryzoideae</taxon>
        <taxon>Oryzeae</taxon>
        <taxon>Oryzinae</taxon>
        <taxon>Oryza</taxon>
        <taxon>Oryza sativa</taxon>
    </lineage>
</organism>
<reference evidence="5" key="1">
    <citation type="journal article" date="2005" name="PLoS Biol.">
        <title>The genomes of Oryza sativa: a history of duplications.</title>
        <authorList>
            <person name="Yu J."/>
            <person name="Wang J."/>
            <person name="Lin W."/>
            <person name="Li S."/>
            <person name="Li H."/>
            <person name="Zhou J."/>
            <person name="Ni P."/>
            <person name="Dong W."/>
            <person name="Hu S."/>
            <person name="Zeng C."/>
            <person name="Zhang J."/>
            <person name="Zhang Y."/>
            <person name="Li R."/>
            <person name="Xu Z."/>
            <person name="Li S."/>
            <person name="Li X."/>
            <person name="Zheng H."/>
            <person name="Cong L."/>
            <person name="Lin L."/>
            <person name="Yin J."/>
            <person name="Geng J."/>
            <person name="Li G."/>
            <person name="Shi J."/>
            <person name="Liu J."/>
            <person name="Lv H."/>
            <person name="Li J."/>
            <person name="Wang J."/>
            <person name="Deng Y."/>
            <person name="Ran L."/>
            <person name="Shi X."/>
            <person name="Wang X."/>
            <person name="Wu Q."/>
            <person name="Li C."/>
            <person name="Ren X."/>
            <person name="Wang J."/>
            <person name="Wang X."/>
            <person name="Li D."/>
            <person name="Liu D."/>
            <person name="Zhang X."/>
            <person name="Ji Z."/>
            <person name="Zhao W."/>
            <person name="Sun Y."/>
            <person name="Zhang Z."/>
            <person name="Bao J."/>
            <person name="Han Y."/>
            <person name="Dong L."/>
            <person name="Ji J."/>
            <person name="Chen P."/>
            <person name="Wu S."/>
            <person name="Liu J."/>
            <person name="Xiao Y."/>
            <person name="Bu D."/>
            <person name="Tan J."/>
            <person name="Yang L."/>
            <person name="Ye C."/>
            <person name="Zhang J."/>
            <person name="Xu J."/>
            <person name="Zhou Y."/>
            <person name="Yu Y."/>
            <person name="Zhang B."/>
            <person name="Zhuang S."/>
            <person name="Wei H."/>
            <person name="Liu B."/>
            <person name="Lei M."/>
            <person name="Yu H."/>
            <person name="Li Y."/>
            <person name="Xu H."/>
            <person name="Wei S."/>
            <person name="He X."/>
            <person name="Fang L."/>
            <person name="Zhang Z."/>
            <person name="Zhang Y."/>
            <person name="Huang X."/>
            <person name="Su Z."/>
            <person name="Tong W."/>
            <person name="Li J."/>
            <person name="Tong Z."/>
            <person name="Li S."/>
            <person name="Ye J."/>
            <person name="Wang L."/>
            <person name="Fang L."/>
            <person name="Lei T."/>
            <person name="Chen C."/>
            <person name="Chen H."/>
            <person name="Xu Z."/>
            <person name="Li H."/>
            <person name="Huang H."/>
            <person name="Zhang F."/>
            <person name="Xu H."/>
            <person name="Li N."/>
            <person name="Zhao C."/>
            <person name="Li S."/>
            <person name="Dong L."/>
            <person name="Huang Y."/>
            <person name="Li L."/>
            <person name="Xi Y."/>
            <person name="Qi Q."/>
            <person name="Li W."/>
            <person name="Zhang B."/>
            <person name="Hu W."/>
            <person name="Zhang Y."/>
            <person name="Tian X."/>
            <person name="Jiao Y."/>
            <person name="Liang X."/>
            <person name="Jin J."/>
            <person name="Gao L."/>
            <person name="Zheng W."/>
            <person name="Hao B."/>
            <person name="Liu S."/>
            <person name="Wang W."/>
            <person name="Yuan L."/>
            <person name="Cao M."/>
            <person name="McDermott J."/>
            <person name="Samudrala R."/>
            <person name="Wang J."/>
            <person name="Wong G.K."/>
            <person name="Yang H."/>
        </authorList>
    </citation>
    <scope>NUCLEOTIDE SEQUENCE [LARGE SCALE GENOMIC DNA]</scope>
</reference>
<name>A2ZP09_ORYSJ</name>
<sequence>MSPASLLLLFSSLTLVAAAISADEQGGGSCSPRTCGNVTISNPFGFVPEQETDTKCGRLGFEVHCSNNTPYLGYYRRKYRFQVLDIFYGNSSLLVADVHKLDDFRNSSSKGCHVMTANTSSKVGQPFSVSSANLNLIFYNCTAETAAAAVRRDGGLVETKCSGGGTLVRVGGHYSDSGSYEEYSVEGCGATLVPVLGTSSGEANASSYEELISDGFLLTWQPPSGFIGKTNADPTLQYIIDSVVKSQDVPFGALQNDGQLKYFGLGFMMVHPISASSTIRRDFPSRSPLTTRFPTVQMSRFLCSFLI</sequence>
<evidence type="ECO:0000259" key="4">
    <source>
        <dbReference type="Pfam" id="PF13947"/>
    </source>
</evidence>
<dbReference type="Proteomes" id="UP000007752">
    <property type="component" value="Chromosome 1"/>
</dbReference>
<reference evidence="5" key="2">
    <citation type="submission" date="2008-12" db="EMBL/GenBank/DDBJ databases">
        <title>Improved gene annotation of the rice (Oryza sativa) genomes.</title>
        <authorList>
            <person name="Wang J."/>
            <person name="Li R."/>
            <person name="Fan W."/>
            <person name="Huang Q."/>
            <person name="Zhang J."/>
            <person name="Zhou Y."/>
            <person name="Hu Y."/>
            <person name="Zi S."/>
            <person name="Li J."/>
            <person name="Ni P."/>
            <person name="Zheng H."/>
            <person name="Zhang Y."/>
            <person name="Zhao M."/>
            <person name="Hao Q."/>
            <person name="McDermott J."/>
            <person name="Samudrala R."/>
            <person name="Kristiansen K."/>
            <person name="Wong G.K.-S."/>
        </authorList>
    </citation>
    <scope>NUCLEOTIDE SEQUENCE</scope>
</reference>
<dbReference type="AlphaFoldDB" id="A2ZP09"/>
<protein>
    <recommendedName>
        <fullName evidence="4">Wall-associated receptor kinase galacturonan-binding domain-containing protein</fullName>
    </recommendedName>
</protein>
<dbReference type="GO" id="GO:0030247">
    <property type="term" value="F:polysaccharide binding"/>
    <property type="evidence" value="ECO:0007669"/>
    <property type="project" value="InterPro"/>
</dbReference>
<proteinExistence type="predicted"/>
<evidence type="ECO:0000256" key="2">
    <source>
        <dbReference type="ARBA" id="ARBA00022729"/>
    </source>
</evidence>
<feature type="domain" description="Wall-associated receptor kinase galacturonan-binding" evidence="4">
    <location>
        <begin position="30"/>
        <end position="97"/>
    </location>
</feature>
<evidence type="ECO:0000313" key="5">
    <source>
        <dbReference type="EMBL" id="EAZ10456.1"/>
    </source>
</evidence>
<evidence type="ECO:0000256" key="1">
    <source>
        <dbReference type="ARBA" id="ARBA00004167"/>
    </source>
</evidence>
<evidence type="ECO:0000256" key="3">
    <source>
        <dbReference type="SAM" id="SignalP"/>
    </source>
</evidence>
<comment type="subcellular location">
    <subcellularLocation>
        <location evidence="1">Membrane</location>
        <topology evidence="1">Single-pass membrane protein</topology>
    </subcellularLocation>
</comment>
<feature type="signal peptide" evidence="3">
    <location>
        <begin position="1"/>
        <end position="18"/>
    </location>
</feature>
<keyword evidence="2 3" id="KW-0732">Signal</keyword>
<dbReference type="PANTHER" id="PTHR33138:SF75">
    <property type="entry name" value="WALL-ASSOCIATED RECEPTOR KINASE GALACTURONAN-BINDING DOMAIN-CONTAINING PROTEIN"/>
    <property type="match status" value="1"/>
</dbReference>
<dbReference type="InterPro" id="IPR025287">
    <property type="entry name" value="WAK_GUB"/>
</dbReference>
<dbReference type="EMBL" id="CM000138">
    <property type="protein sequence ID" value="EAZ10456.1"/>
    <property type="molecule type" value="Genomic_DNA"/>
</dbReference>
<dbReference type="Pfam" id="PF13947">
    <property type="entry name" value="GUB_WAK_bind"/>
    <property type="match status" value="1"/>
</dbReference>
<dbReference type="GO" id="GO:0016020">
    <property type="term" value="C:membrane"/>
    <property type="evidence" value="ECO:0007669"/>
    <property type="project" value="UniProtKB-SubCell"/>
</dbReference>
<gene>
    <name evidence="5" type="ORF">OsJ_00289</name>
</gene>
<dbReference type="PANTHER" id="PTHR33138">
    <property type="entry name" value="OS01G0690200 PROTEIN"/>
    <property type="match status" value="1"/>
</dbReference>